<dbReference type="InterPro" id="IPR002579">
    <property type="entry name" value="Met_Sox_Rdtase_MsrB_dom"/>
</dbReference>
<keyword evidence="4" id="KW-0862">Zinc</keyword>
<protein>
    <recommendedName>
        <fullName evidence="2">peptide-methionine (R)-S-oxide reductase</fullName>
        <ecNumber evidence="2">1.8.4.12</ecNumber>
    </recommendedName>
</protein>
<feature type="domain" description="MsrB" evidence="7">
    <location>
        <begin position="1"/>
        <end position="119"/>
    </location>
</feature>
<keyword evidence="3" id="KW-0479">Metal-binding</keyword>
<dbReference type="GO" id="GO:0033743">
    <property type="term" value="F:peptide-methionine (R)-S-oxide reductase activity"/>
    <property type="evidence" value="ECO:0007669"/>
    <property type="project" value="UniProtKB-EC"/>
</dbReference>
<dbReference type="InterPro" id="IPR011057">
    <property type="entry name" value="Mss4-like_sf"/>
</dbReference>
<evidence type="ECO:0000256" key="6">
    <source>
        <dbReference type="ARBA" id="ARBA00048488"/>
    </source>
</evidence>
<evidence type="ECO:0000313" key="8">
    <source>
        <dbReference type="EMBL" id="OGE31466.1"/>
    </source>
</evidence>
<organism evidence="8 9">
    <name type="scientific">Candidatus Daviesbacteria bacterium RIFCSPHIGHO2_02_FULL_36_13</name>
    <dbReference type="NCBI Taxonomy" id="1797768"/>
    <lineage>
        <taxon>Bacteria</taxon>
        <taxon>Candidatus Daviesiibacteriota</taxon>
    </lineage>
</organism>
<dbReference type="EC" id="1.8.4.12" evidence="2"/>
<comment type="cofactor">
    <cofactor evidence="1">
        <name>Zn(2+)</name>
        <dbReference type="ChEBI" id="CHEBI:29105"/>
    </cofactor>
</comment>
<evidence type="ECO:0000259" key="7">
    <source>
        <dbReference type="PROSITE" id="PS51790"/>
    </source>
</evidence>
<dbReference type="Pfam" id="PF01641">
    <property type="entry name" value="SelR"/>
    <property type="match status" value="1"/>
</dbReference>
<dbReference type="EMBL" id="MFCV01000039">
    <property type="protein sequence ID" value="OGE31466.1"/>
    <property type="molecule type" value="Genomic_DNA"/>
</dbReference>
<accession>A0A1F5JS73</accession>
<gene>
    <name evidence="8" type="ORF">A3C59_02390</name>
</gene>
<evidence type="ECO:0000256" key="4">
    <source>
        <dbReference type="ARBA" id="ARBA00022833"/>
    </source>
</evidence>
<name>A0A1F5JS73_9BACT</name>
<evidence type="ECO:0000256" key="2">
    <source>
        <dbReference type="ARBA" id="ARBA00012499"/>
    </source>
</evidence>
<dbReference type="InterPro" id="IPR028427">
    <property type="entry name" value="Met_Sox_Rdtase_MsrB"/>
</dbReference>
<dbReference type="AlphaFoldDB" id="A0A1F5JS73"/>
<keyword evidence="5" id="KW-0560">Oxidoreductase</keyword>
<dbReference type="STRING" id="1797768.A3C59_02390"/>
<dbReference type="GO" id="GO:0046872">
    <property type="term" value="F:metal ion binding"/>
    <property type="evidence" value="ECO:0007669"/>
    <property type="project" value="UniProtKB-KW"/>
</dbReference>
<dbReference type="GO" id="GO:0030091">
    <property type="term" value="P:protein repair"/>
    <property type="evidence" value="ECO:0007669"/>
    <property type="project" value="InterPro"/>
</dbReference>
<comment type="caution">
    <text evidence="8">The sequence shown here is derived from an EMBL/GenBank/DDBJ whole genome shotgun (WGS) entry which is preliminary data.</text>
</comment>
<evidence type="ECO:0000256" key="3">
    <source>
        <dbReference type="ARBA" id="ARBA00022723"/>
    </source>
</evidence>
<dbReference type="NCBIfam" id="NF004036">
    <property type="entry name" value="PRK05508.1"/>
    <property type="match status" value="1"/>
</dbReference>
<evidence type="ECO:0000256" key="1">
    <source>
        <dbReference type="ARBA" id="ARBA00001947"/>
    </source>
</evidence>
<proteinExistence type="predicted"/>
<reference evidence="8 9" key="1">
    <citation type="journal article" date="2016" name="Nat. Commun.">
        <title>Thousands of microbial genomes shed light on interconnected biogeochemical processes in an aquifer system.</title>
        <authorList>
            <person name="Anantharaman K."/>
            <person name="Brown C.T."/>
            <person name="Hug L.A."/>
            <person name="Sharon I."/>
            <person name="Castelle C.J."/>
            <person name="Probst A.J."/>
            <person name="Thomas B.C."/>
            <person name="Singh A."/>
            <person name="Wilkins M.J."/>
            <person name="Karaoz U."/>
            <person name="Brodie E.L."/>
            <person name="Williams K.H."/>
            <person name="Hubbard S.S."/>
            <person name="Banfield J.F."/>
        </authorList>
    </citation>
    <scope>NUCLEOTIDE SEQUENCE [LARGE SCALE GENOMIC DNA]</scope>
</reference>
<dbReference type="GO" id="GO:0006979">
    <property type="term" value="P:response to oxidative stress"/>
    <property type="evidence" value="ECO:0007669"/>
    <property type="project" value="InterPro"/>
</dbReference>
<evidence type="ECO:0000256" key="5">
    <source>
        <dbReference type="ARBA" id="ARBA00023002"/>
    </source>
</evidence>
<comment type="catalytic activity">
    <reaction evidence="6">
        <text>L-methionyl-[protein] + [thioredoxin]-disulfide + H2O = L-methionyl-(R)-S-oxide-[protein] + [thioredoxin]-dithiol</text>
        <dbReference type="Rhea" id="RHEA:24164"/>
        <dbReference type="Rhea" id="RHEA-COMP:10698"/>
        <dbReference type="Rhea" id="RHEA-COMP:10700"/>
        <dbReference type="Rhea" id="RHEA-COMP:12313"/>
        <dbReference type="Rhea" id="RHEA-COMP:12314"/>
        <dbReference type="ChEBI" id="CHEBI:15377"/>
        <dbReference type="ChEBI" id="CHEBI:16044"/>
        <dbReference type="ChEBI" id="CHEBI:29950"/>
        <dbReference type="ChEBI" id="CHEBI:45764"/>
        <dbReference type="ChEBI" id="CHEBI:50058"/>
        <dbReference type="EC" id="1.8.4.12"/>
    </reaction>
</comment>
<evidence type="ECO:0000313" key="9">
    <source>
        <dbReference type="Proteomes" id="UP000176902"/>
    </source>
</evidence>
<dbReference type="PROSITE" id="PS51790">
    <property type="entry name" value="MSRB"/>
    <property type="match status" value="1"/>
</dbReference>
<dbReference type="Gene3D" id="2.170.150.20">
    <property type="entry name" value="Peptide methionine sulfoxide reductase"/>
    <property type="match status" value="1"/>
</dbReference>
<dbReference type="SUPFAM" id="SSF51316">
    <property type="entry name" value="Mss4-like"/>
    <property type="match status" value="1"/>
</dbReference>
<dbReference type="PANTHER" id="PTHR46081:SF8">
    <property type="entry name" value="PEPTIDE METHIONINE SULFOXIDE REDUCTASE 2"/>
    <property type="match status" value="1"/>
</dbReference>
<dbReference type="Proteomes" id="UP000176902">
    <property type="component" value="Unassembled WGS sequence"/>
</dbReference>
<sequence>MSYNKLTPQEKDIIEDKGTEAPFTGEYDDFYKDGRYICKKCNASLFSSESKFDAGCGWPSFDDEYPNSLKRIPDADGQRIEIQCANCNAHLGHEFKGEHLTEKDTRHCVNSLSIRFIPSG</sequence>
<dbReference type="PANTHER" id="PTHR46081">
    <property type="entry name" value="PEPTIDE METHIONINE SULFOXIDE REDUCTASE 2"/>
    <property type="match status" value="1"/>
</dbReference>